<name>A0A915EXP1_9CEST</name>
<dbReference type="EC" id="1.1.1.27" evidence="3 7"/>
<evidence type="ECO:0000256" key="4">
    <source>
        <dbReference type="ARBA" id="ARBA00023002"/>
    </source>
</evidence>
<dbReference type="InterPro" id="IPR001557">
    <property type="entry name" value="L-lactate/malate_DH"/>
</dbReference>
<dbReference type="Proteomes" id="UP000887562">
    <property type="component" value="Unplaced"/>
</dbReference>
<dbReference type="WBParaSite" id="maker-E.canG7_contigs_2830-snap-gene-0.21-mRNA-1">
    <property type="protein sequence ID" value="maker-E.canG7_contigs_2830-snap-gene-0.21-mRNA-1"/>
    <property type="gene ID" value="EcG7_06430"/>
</dbReference>
<sequence>LLTCSHALFKWTNFNTFNLENQTIFDLVVIWYRSGYIMAEHSILVPLASHVHSKPKTKVSIVGVGSVGMAIGFSIMTKGLASILALVDFNEDKVKGEVLDMQHGSQFLHTCNVIGGKDYSYTSHSDVVFIAAGARQVVGESRLNLVQRNVDIFKTVIPEVVKYSPDCIIVVVSNPVDILTYVTWKLSGLPRNRVIGSGTILDSARFRHILGQKLDLAASSIHGYIIGEHGDSSVAVWSRVSVGGVNLSTVYPKFGEDGDPNNFKAVHKDVIDSAYEIIRLKGYTSWAIGLCCANLCAALLSDRNVVIPVTTNVAGLYGIKEDVFLSMPCVVNASGVTSVVNMSLTDSEKAKLHQSAKTLLETTSVCCFSKDAYFQLQHWNNTLVLAISSFRMSFRLLTHVFLSIVLAFYAHLCLLFVGYIALYILPFPCYFHSLGQMHLTLTCMPKGVARLAPFCARIGQKKREVDRVYTTKELVRFFDSY</sequence>
<proteinExistence type="inferred from homology"/>
<evidence type="ECO:0000256" key="1">
    <source>
        <dbReference type="ARBA" id="ARBA00004843"/>
    </source>
</evidence>
<evidence type="ECO:0000313" key="12">
    <source>
        <dbReference type="WBParaSite" id="maker-E.canG7_contigs_2830-snap-gene-0.21-mRNA-1"/>
    </source>
</evidence>
<dbReference type="Gene3D" id="3.40.50.720">
    <property type="entry name" value="NAD(P)-binding Rossmann-like Domain"/>
    <property type="match status" value="1"/>
</dbReference>
<feature type="domain" description="Lactate/malate dehydrogenase N-terminal" evidence="9">
    <location>
        <begin position="57"/>
        <end position="196"/>
    </location>
</feature>
<protein>
    <recommendedName>
        <fullName evidence="3 7">L-lactate dehydrogenase</fullName>
        <ecNumber evidence="3 7">1.1.1.27</ecNumber>
    </recommendedName>
</protein>
<evidence type="ECO:0000256" key="6">
    <source>
        <dbReference type="ARBA" id="ARBA00049258"/>
    </source>
</evidence>
<dbReference type="GO" id="GO:0004459">
    <property type="term" value="F:L-lactate dehydrogenase (NAD+) activity"/>
    <property type="evidence" value="ECO:0007669"/>
    <property type="project" value="UniProtKB-EC"/>
</dbReference>
<dbReference type="GO" id="GO:0006089">
    <property type="term" value="P:lactate metabolic process"/>
    <property type="evidence" value="ECO:0007669"/>
    <property type="project" value="TreeGrafter"/>
</dbReference>
<evidence type="ECO:0000259" key="9">
    <source>
        <dbReference type="Pfam" id="PF00056"/>
    </source>
</evidence>
<dbReference type="InterPro" id="IPR018177">
    <property type="entry name" value="L-lactate_DH_AS"/>
</dbReference>
<dbReference type="SUPFAM" id="SSF56327">
    <property type="entry name" value="LDH C-terminal domain-like"/>
    <property type="match status" value="1"/>
</dbReference>
<dbReference type="SUPFAM" id="SSF51735">
    <property type="entry name" value="NAD(P)-binding Rossmann-fold domains"/>
    <property type="match status" value="1"/>
</dbReference>
<evidence type="ECO:0000256" key="8">
    <source>
        <dbReference type="SAM" id="Phobius"/>
    </source>
</evidence>
<dbReference type="NCBIfam" id="NF000824">
    <property type="entry name" value="PRK00066.1"/>
    <property type="match status" value="1"/>
</dbReference>
<keyword evidence="8" id="KW-0812">Transmembrane</keyword>
<dbReference type="InterPro" id="IPR011304">
    <property type="entry name" value="L-lactate_DH"/>
</dbReference>
<evidence type="ECO:0000313" key="11">
    <source>
        <dbReference type="Proteomes" id="UP000887562"/>
    </source>
</evidence>
<dbReference type="AlphaFoldDB" id="A0A915EXP1"/>
<keyword evidence="4 7" id="KW-0560">Oxidoreductase</keyword>
<dbReference type="HAMAP" id="MF_00488">
    <property type="entry name" value="Lactate_dehydrog"/>
    <property type="match status" value="1"/>
</dbReference>
<evidence type="ECO:0000259" key="10">
    <source>
        <dbReference type="Pfam" id="PF02866"/>
    </source>
</evidence>
<reference evidence="12" key="1">
    <citation type="submission" date="2022-11" db="UniProtKB">
        <authorList>
            <consortium name="WormBaseParasite"/>
        </authorList>
    </citation>
    <scope>IDENTIFICATION</scope>
</reference>
<dbReference type="InterPro" id="IPR001236">
    <property type="entry name" value="Lactate/malate_DH_N"/>
</dbReference>
<dbReference type="FunFam" id="3.40.50.720:FF:000018">
    <property type="entry name" value="Malate dehydrogenase"/>
    <property type="match status" value="1"/>
</dbReference>
<keyword evidence="8" id="KW-1133">Transmembrane helix</keyword>
<dbReference type="InterPro" id="IPR015955">
    <property type="entry name" value="Lactate_DH/Glyco_Ohase_4_C"/>
</dbReference>
<dbReference type="PROSITE" id="PS00064">
    <property type="entry name" value="L_LDH"/>
    <property type="match status" value="1"/>
</dbReference>
<comment type="catalytic activity">
    <reaction evidence="6 7">
        <text>(S)-lactate + NAD(+) = pyruvate + NADH + H(+)</text>
        <dbReference type="Rhea" id="RHEA:23444"/>
        <dbReference type="ChEBI" id="CHEBI:15361"/>
        <dbReference type="ChEBI" id="CHEBI:15378"/>
        <dbReference type="ChEBI" id="CHEBI:16651"/>
        <dbReference type="ChEBI" id="CHEBI:57540"/>
        <dbReference type="ChEBI" id="CHEBI:57945"/>
        <dbReference type="EC" id="1.1.1.27"/>
    </reaction>
</comment>
<comment type="pathway">
    <text evidence="1 7">Fermentation; pyruvate fermentation to lactate; (S)-lactate from pyruvate: step 1/1.</text>
</comment>
<evidence type="ECO:0000256" key="3">
    <source>
        <dbReference type="ARBA" id="ARBA00012967"/>
    </source>
</evidence>
<dbReference type="Gene3D" id="3.90.110.10">
    <property type="entry name" value="Lactate dehydrogenase/glycoside hydrolase, family 4, C-terminal"/>
    <property type="match status" value="1"/>
</dbReference>
<dbReference type="PANTHER" id="PTHR43128">
    <property type="entry name" value="L-2-HYDROXYCARBOXYLATE DEHYDROGENASE (NAD(P)(+))"/>
    <property type="match status" value="1"/>
</dbReference>
<dbReference type="PRINTS" id="PR00086">
    <property type="entry name" value="LLDHDRGNASE"/>
</dbReference>
<dbReference type="Pfam" id="PF00056">
    <property type="entry name" value="Ldh_1_N"/>
    <property type="match status" value="1"/>
</dbReference>
<keyword evidence="11" id="KW-1185">Reference proteome</keyword>
<evidence type="ECO:0000256" key="2">
    <source>
        <dbReference type="ARBA" id="ARBA00006054"/>
    </source>
</evidence>
<keyword evidence="8" id="KW-0472">Membrane</keyword>
<comment type="similarity">
    <text evidence="2">Belongs to the LDH/MDH superfamily. LDH family.</text>
</comment>
<dbReference type="GO" id="GO:0005737">
    <property type="term" value="C:cytoplasm"/>
    <property type="evidence" value="ECO:0007669"/>
    <property type="project" value="InterPro"/>
</dbReference>
<keyword evidence="5 7" id="KW-0520">NAD</keyword>
<dbReference type="InterPro" id="IPR036291">
    <property type="entry name" value="NAD(P)-bd_dom_sf"/>
</dbReference>
<evidence type="ECO:0000256" key="5">
    <source>
        <dbReference type="ARBA" id="ARBA00023027"/>
    </source>
</evidence>
<feature type="domain" description="Lactate/malate dehydrogenase C-terminal" evidence="10">
    <location>
        <begin position="199"/>
        <end position="361"/>
    </location>
</feature>
<dbReference type="PANTHER" id="PTHR43128:SF16">
    <property type="entry name" value="L-LACTATE DEHYDROGENASE"/>
    <property type="match status" value="1"/>
</dbReference>
<dbReference type="Pfam" id="PF02866">
    <property type="entry name" value="Ldh_1_C"/>
    <property type="match status" value="1"/>
</dbReference>
<feature type="transmembrane region" description="Helical" evidence="8">
    <location>
        <begin position="400"/>
        <end position="425"/>
    </location>
</feature>
<dbReference type="NCBIfam" id="TIGR01771">
    <property type="entry name" value="L-LDH-NAD"/>
    <property type="match status" value="1"/>
</dbReference>
<dbReference type="CDD" id="cd05293">
    <property type="entry name" value="LDH_1"/>
    <property type="match status" value="1"/>
</dbReference>
<organism evidence="11 12">
    <name type="scientific">Echinococcus canadensis</name>
    <dbReference type="NCBI Taxonomy" id="519352"/>
    <lineage>
        <taxon>Eukaryota</taxon>
        <taxon>Metazoa</taxon>
        <taxon>Spiralia</taxon>
        <taxon>Lophotrochozoa</taxon>
        <taxon>Platyhelminthes</taxon>
        <taxon>Cestoda</taxon>
        <taxon>Eucestoda</taxon>
        <taxon>Cyclophyllidea</taxon>
        <taxon>Taeniidae</taxon>
        <taxon>Echinococcus</taxon>
        <taxon>Echinococcus canadensis group</taxon>
    </lineage>
</organism>
<evidence type="ECO:0000256" key="7">
    <source>
        <dbReference type="RuleBase" id="RU000496"/>
    </source>
</evidence>
<accession>A0A915EXP1</accession>
<dbReference type="InterPro" id="IPR022383">
    <property type="entry name" value="Lactate/malate_DH_C"/>
</dbReference>